<evidence type="ECO:0000313" key="1">
    <source>
        <dbReference type="EMBL" id="TZG29457.1"/>
    </source>
</evidence>
<sequence length="146" mass="13934">MAVVLITTVGVAGIAAAFPDDVTIATSGGSAHGIVLQHGARVAARDTDVGVTAAALYVLGDVGPASIANLANSGLANAGPTIGAGGQANIDLTNTVVGAQLGSAGLPGGNVQRLLVGTSADFPLLAPSLHSAPSSTVAPIAYSIGK</sequence>
<keyword evidence="2" id="KW-1185">Reference proteome</keyword>
<evidence type="ECO:0000313" key="2">
    <source>
        <dbReference type="Proteomes" id="UP000322077"/>
    </source>
</evidence>
<accession>A0A5D9CDN7</accession>
<proteinExistence type="predicted"/>
<comment type="caution">
    <text evidence="1">The sequence shown here is derived from an EMBL/GenBank/DDBJ whole genome shotgun (WGS) entry which is preliminary data.</text>
</comment>
<dbReference type="Proteomes" id="UP000322077">
    <property type="component" value="Unassembled WGS sequence"/>
</dbReference>
<gene>
    <name evidence="1" type="ORF">FYJ91_04860</name>
</gene>
<name>A0A5D9CDN7_9SPHN</name>
<dbReference type="EMBL" id="VTOU01000001">
    <property type="protein sequence ID" value="TZG29457.1"/>
    <property type="molecule type" value="Genomic_DNA"/>
</dbReference>
<organism evidence="1 2">
    <name type="scientific">Sphingomonas montanisoli</name>
    <dbReference type="NCBI Taxonomy" id="2606412"/>
    <lineage>
        <taxon>Bacteria</taxon>
        <taxon>Pseudomonadati</taxon>
        <taxon>Pseudomonadota</taxon>
        <taxon>Alphaproteobacteria</taxon>
        <taxon>Sphingomonadales</taxon>
        <taxon>Sphingomonadaceae</taxon>
        <taxon>Sphingomonas</taxon>
    </lineage>
</organism>
<protein>
    <submittedName>
        <fullName evidence="1">Uncharacterized protein</fullName>
    </submittedName>
</protein>
<reference evidence="1 2" key="1">
    <citation type="submission" date="2019-08" db="EMBL/GenBank/DDBJ databases">
        <authorList>
            <person name="Wang G."/>
            <person name="Xu Z."/>
        </authorList>
    </citation>
    <scope>NUCLEOTIDE SEQUENCE [LARGE SCALE GENOMIC DNA]</scope>
    <source>
        <strain evidence="1 2">ZX</strain>
    </source>
</reference>
<dbReference type="AlphaFoldDB" id="A0A5D9CDN7"/>